<evidence type="ECO:0000256" key="9">
    <source>
        <dbReference type="ARBA" id="ARBA00023136"/>
    </source>
</evidence>
<comment type="similarity">
    <text evidence="2 14">Belongs to the UppP family.</text>
</comment>
<dbReference type="GO" id="GO:0046677">
    <property type="term" value="P:response to antibiotic"/>
    <property type="evidence" value="ECO:0007669"/>
    <property type="project" value="UniProtKB-UniRule"/>
</dbReference>
<dbReference type="EMBL" id="SACR01000005">
    <property type="protein sequence ID" value="RVU44586.1"/>
    <property type="molecule type" value="Genomic_DNA"/>
</dbReference>
<reference evidence="15 16" key="1">
    <citation type="submission" date="2019-01" db="EMBL/GenBank/DDBJ databases">
        <authorList>
            <person name="Chen W.-M."/>
        </authorList>
    </citation>
    <scope>NUCLEOTIDE SEQUENCE [LARGE SCALE GENOMIC DNA]</scope>
    <source>
        <strain evidence="15 16">KYPY4</strain>
    </source>
</reference>
<evidence type="ECO:0000256" key="2">
    <source>
        <dbReference type="ARBA" id="ARBA00010621"/>
    </source>
</evidence>
<feature type="transmembrane region" description="Helical" evidence="14">
    <location>
        <begin position="199"/>
        <end position="217"/>
    </location>
</feature>
<evidence type="ECO:0000313" key="16">
    <source>
        <dbReference type="Proteomes" id="UP000285575"/>
    </source>
</evidence>
<feature type="transmembrane region" description="Helical" evidence="14">
    <location>
        <begin position="109"/>
        <end position="129"/>
    </location>
</feature>
<feature type="transmembrane region" description="Helical" evidence="14">
    <location>
        <begin position="262"/>
        <end position="284"/>
    </location>
</feature>
<keyword evidence="14" id="KW-0961">Cell wall biogenesis/degradation</keyword>
<evidence type="ECO:0000256" key="11">
    <source>
        <dbReference type="ARBA" id="ARBA00032707"/>
    </source>
</evidence>
<evidence type="ECO:0000256" key="7">
    <source>
        <dbReference type="ARBA" id="ARBA00022801"/>
    </source>
</evidence>
<dbReference type="NCBIfam" id="NF001390">
    <property type="entry name" value="PRK00281.1-4"/>
    <property type="match status" value="1"/>
</dbReference>
<keyword evidence="10 14" id="KW-0046">Antibiotic resistance</keyword>
<protein>
    <recommendedName>
        <fullName evidence="4 14">Undecaprenyl-diphosphatase</fullName>
        <ecNumber evidence="3 14">3.6.1.27</ecNumber>
    </recommendedName>
    <alternativeName>
        <fullName evidence="12 14">Bacitracin resistance protein</fullName>
    </alternativeName>
    <alternativeName>
        <fullName evidence="11 14">Undecaprenyl pyrophosphate phosphatase</fullName>
    </alternativeName>
</protein>
<dbReference type="GO" id="GO:0009252">
    <property type="term" value="P:peptidoglycan biosynthetic process"/>
    <property type="evidence" value="ECO:0007669"/>
    <property type="project" value="UniProtKB-KW"/>
</dbReference>
<dbReference type="Proteomes" id="UP000285575">
    <property type="component" value="Unassembled WGS sequence"/>
</dbReference>
<evidence type="ECO:0000256" key="6">
    <source>
        <dbReference type="ARBA" id="ARBA00022692"/>
    </source>
</evidence>
<dbReference type="Pfam" id="PF02673">
    <property type="entry name" value="BacA"/>
    <property type="match status" value="1"/>
</dbReference>
<evidence type="ECO:0000256" key="1">
    <source>
        <dbReference type="ARBA" id="ARBA00004651"/>
    </source>
</evidence>
<sequence>MDLLLLIKAAIMGVVEGLTEFLPISSTGHLILTGSLLNFTGETVKVFDVAIQTGAMFAVIWEYRVRLLGTVRGITHDPVAQRFARNVVVAFIPAAVFGLLLGSMVKAHLFKPVPVAMAFIVGGLIILWVERWHRQKYGDRDLEGARRARVETVDDMSTMDALKIGLIQCLALIPGTSRSGATIIGGMVLGFSRKCATEFSFYLGIPTLMAAGAYSVLKQRHLLSMADLPMFAVGLVMAFFSALLCIRWLIRYVSTHDFTIFAWYRIVFGLIVLATAYTGVVTWAA</sequence>
<evidence type="ECO:0000256" key="13">
    <source>
        <dbReference type="ARBA" id="ARBA00047594"/>
    </source>
</evidence>
<dbReference type="AlphaFoldDB" id="A0A437RCV4"/>
<dbReference type="GO" id="GO:0050380">
    <property type="term" value="F:undecaprenyl-diphosphatase activity"/>
    <property type="evidence" value="ECO:0007669"/>
    <property type="project" value="UniProtKB-UniRule"/>
</dbReference>
<evidence type="ECO:0000256" key="8">
    <source>
        <dbReference type="ARBA" id="ARBA00022989"/>
    </source>
</evidence>
<comment type="function">
    <text evidence="14">Catalyzes the dephosphorylation of undecaprenyl diphosphate (UPP). Confers resistance to bacitracin.</text>
</comment>
<dbReference type="EC" id="3.6.1.27" evidence="3 14"/>
<evidence type="ECO:0000256" key="12">
    <source>
        <dbReference type="ARBA" id="ARBA00032932"/>
    </source>
</evidence>
<dbReference type="GO" id="GO:0071555">
    <property type="term" value="P:cell wall organization"/>
    <property type="evidence" value="ECO:0007669"/>
    <property type="project" value="UniProtKB-KW"/>
</dbReference>
<comment type="catalytic activity">
    <reaction evidence="13 14">
        <text>di-trans,octa-cis-undecaprenyl diphosphate + H2O = di-trans,octa-cis-undecaprenyl phosphate + phosphate + H(+)</text>
        <dbReference type="Rhea" id="RHEA:28094"/>
        <dbReference type="ChEBI" id="CHEBI:15377"/>
        <dbReference type="ChEBI" id="CHEBI:15378"/>
        <dbReference type="ChEBI" id="CHEBI:43474"/>
        <dbReference type="ChEBI" id="CHEBI:58405"/>
        <dbReference type="ChEBI" id="CHEBI:60392"/>
        <dbReference type="EC" id="3.6.1.27"/>
    </reaction>
</comment>
<comment type="miscellaneous">
    <text evidence="14">Bacitracin is thought to be involved in the inhibition of peptidoglycan synthesis by sequestering undecaprenyl diphosphate, thereby reducing the pool of lipid carrier available.</text>
</comment>
<dbReference type="NCBIfam" id="TIGR00753">
    <property type="entry name" value="undec_PP_bacA"/>
    <property type="match status" value="1"/>
</dbReference>
<keyword evidence="9 14" id="KW-0472">Membrane</keyword>
<keyword evidence="14" id="KW-0573">Peptidoglycan synthesis</keyword>
<organism evidence="15 16">
    <name type="scientific">Rubrivivax rivuli</name>
    <dbReference type="NCBI Taxonomy" id="1862385"/>
    <lineage>
        <taxon>Bacteria</taxon>
        <taxon>Pseudomonadati</taxon>
        <taxon>Pseudomonadota</taxon>
        <taxon>Betaproteobacteria</taxon>
        <taxon>Burkholderiales</taxon>
        <taxon>Sphaerotilaceae</taxon>
        <taxon>Rubrivivax</taxon>
    </lineage>
</organism>
<keyword evidence="5 14" id="KW-1003">Cell membrane</keyword>
<name>A0A437RCV4_9BURK</name>
<dbReference type="NCBIfam" id="NF001389">
    <property type="entry name" value="PRK00281.1-2"/>
    <property type="match status" value="1"/>
</dbReference>
<keyword evidence="8 14" id="KW-1133">Transmembrane helix</keyword>
<dbReference type="GO" id="GO:0005886">
    <property type="term" value="C:plasma membrane"/>
    <property type="evidence" value="ECO:0007669"/>
    <property type="project" value="UniProtKB-SubCell"/>
</dbReference>
<comment type="subcellular location">
    <subcellularLocation>
        <location evidence="1 14">Cell membrane</location>
        <topology evidence="1 14">Multi-pass membrane protein</topology>
    </subcellularLocation>
</comment>
<keyword evidence="7 14" id="KW-0378">Hydrolase</keyword>
<dbReference type="HAMAP" id="MF_01006">
    <property type="entry name" value="Undec_diphosphatase"/>
    <property type="match status" value="1"/>
</dbReference>
<dbReference type="GO" id="GO:0008360">
    <property type="term" value="P:regulation of cell shape"/>
    <property type="evidence" value="ECO:0007669"/>
    <property type="project" value="UniProtKB-KW"/>
</dbReference>
<feature type="transmembrane region" description="Helical" evidence="14">
    <location>
        <begin position="83"/>
        <end position="103"/>
    </location>
</feature>
<keyword evidence="14" id="KW-0133">Cell shape</keyword>
<dbReference type="PANTHER" id="PTHR30622:SF3">
    <property type="entry name" value="UNDECAPRENYL-DIPHOSPHATASE"/>
    <property type="match status" value="1"/>
</dbReference>
<evidence type="ECO:0000313" key="15">
    <source>
        <dbReference type="EMBL" id="RVU44586.1"/>
    </source>
</evidence>
<keyword evidence="16" id="KW-1185">Reference proteome</keyword>
<dbReference type="InterPro" id="IPR003824">
    <property type="entry name" value="UppP"/>
</dbReference>
<comment type="caution">
    <text evidence="15">The sequence shown here is derived from an EMBL/GenBank/DDBJ whole genome shotgun (WGS) entry which is preliminary data.</text>
</comment>
<evidence type="ECO:0000256" key="10">
    <source>
        <dbReference type="ARBA" id="ARBA00023251"/>
    </source>
</evidence>
<feature type="transmembrane region" description="Helical" evidence="14">
    <location>
        <begin position="229"/>
        <end position="250"/>
    </location>
</feature>
<evidence type="ECO:0000256" key="3">
    <source>
        <dbReference type="ARBA" id="ARBA00012374"/>
    </source>
</evidence>
<keyword evidence="6 14" id="KW-0812">Transmembrane</keyword>
<dbReference type="OrthoDB" id="9808289at2"/>
<evidence type="ECO:0000256" key="14">
    <source>
        <dbReference type="HAMAP-Rule" id="MF_01006"/>
    </source>
</evidence>
<proteinExistence type="inferred from homology"/>
<evidence type="ECO:0000256" key="4">
    <source>
        <dbReference type="ARBA" id="ARBA00021581"/>
    </source>
</evidence>
<dbReference type="PANTHER" id="PTHR30622">
    <property type="entry name" value="UNDECAPRENYL-DIPHOSPHATASE"/>
    <property type="match status" value="1"/>
</dbReference>
<gene>
    <name evidence="14" type="primary">uppP</name>
    <name evidence="15" type="ORF">EOE66_18160</name>
</gene>
<evidence type="ECO:0000256" key="5">
    <source>
        <dbReference type="ARBA" id="ARBA00022475"/>
    </source>
</evidence>
<dbReference type="RefSeq" id="WP_128230131.1">
    <property type="nucleotide sequence ID" value="NZ_SACR01000005.1"/>
</dbReference>
<accession>A0A437RCV4</accession>